<dbReference type="GO" id="GO:0005737">
    <property type="term" value="C:cytoplasm"/>
    <property type="evidence" value="ECO:0007669"/>
    <property type="project" value="TreeGrafter"/>
</dbReference>
<dbReference type="RefSeq" id="WP_156720061.1">
    <property type="nucleotide sequence ID" value="NZ_CACRUF010000056.1"/>
</dbReference>
<dbReference type="InterPro" id="IPR034505">
    <property type="entry name" value="Coproporphyrinogen-III_oxidase"/>
</dbReference>
<gene>
    <name evidence="2" type="primary">hemZ</name>
    <name evidence="2" type="ORF">VDLFYP95_00206</name>
</gene>
<dbReference type="GO" id="GO:0006779">
    <property type="term" value="P:porphyrin-containing compound biosynthetic process"/>
    <property type="evidence" value="ECO:0007669"/>
    <property type="project" value="TreeGrafter"/>
</dbReference>
<dbReference type="SFLD" id="SFLDG01082">
    <property type="entry name" value="B12-binding_domain_containing"/>
    <property type="match status" value="1"/>
</dbReference>
<dbReference type="NCBIfam" id="TIGR03994">
    <property type="entry name" value="rSAM_HemZ"/>
    <property type="match status" value="1"/>
</dbReference>
<keyword evidence="2" id="KW-0560">Oxidoreductase</keyword>
<dbReference type="Pfam" id="PF04055">
    <property type="entry name" value="Radical_SAM"/>
    <property type="match status" value="1"/>
</dbReference>
<name>A0A6N3E200_9FIRM</name>
<proteinExistence type="predicted"/>
<evidence type="ECO:0000313" key="2">
    <source>
        <dbReference type="EMBL" id="VYU34672.1"/>
    </source>
</evidence>
<evidence type="ECO:0000259" key="1">
    <source>
        <dbReference type="PROSITE" id="PS51918"/>
    </source>
</evidence>
<dbReference type="SFLD" id="SFLDF00310">
    <property type="entry name" value="oxygen-independent_coproporphy"/>
    <property type="match status" value="1"/>
</dbReference>
<dbReference type="InterPro" id="IPR023995">
    <property type="entry name" value="HemZ"/>
</dbReference>
<dbReference type="GO" id="GO:0016491">
    <property type="term" value="F:oxidoreductase activity"/>
    <property type="evidence" value="ECO:0007669"/>
    <property type="project" value="UniProtKB-KW"/>
</dbReference>
<dbReference type="PROSITE" id="PS51918">
    <property type="entry name" value="RADICAL_SAM"/>
    <property type="match status" value="1"/>
</dbReference>
<dbReference type="Gene3D" id="3.80.30.20">
    <property type="entry name" value="tm_1862 like domain"/>
    <property type="match status" value="1"/>
</dbReference>
<dbReference type="PANTHER" id="PTHR13932:SF1">
    <property type="entry name" value="OXYGEN-INDEPENDENT COPROPORPHYRINOGEN-III OXIDASE-LIKE PROTEIN HEMZ"/>
    <property type="match status" value="1"/>
</dbReference>
<dbReference type="GO" id="GO:0051539">
    <property type="term" value="F:4 iron, 4 sulfur cluster binding"/>
    <property type="evidence" value="ECO:0007669"/>
    <property type="project" value="TreeGrafter"/>
</dbReference>
<dbReference type="InterPro" id="IPR007197">
    <property type="entry name" value="rSAM"/>
</dbReference>
<organism evidence="2">
    <name type="scientific">Veillonella dispar</name>
    <dbReference type="NCBI Taxonomy" id="39778"/>
    <lineage>
        <taxon>Bacteria</taxon>
        <taxon>Bacillati</taxon>
        <taxon>Bacillota</taxon>
        <taxon>Negativicutes</taxon>
        <taxon>Veillonellales</taxon>
        <taxon>Veillonellaceae</taxon>
        <taxon>Veillonella</taxon>
    </lineage>
</organism>
<reference evidence="2" key="1">
    <citation type="submission" date="2019-11" db="EMBL/GenBank/DDBJ databases">
        <authorList>
            <person name="Feng L."/>
        </authorList>
    </citation>
    <scope>NUCLEOTIDE SEQUENCE</scope>
    <source>
        <strain evidence="2">VdisparLFYP95</strain>
    </source>
</reference>
<dbReference type="SMART" id="SM00729">
    <property type="entry name" value="Elp3"/>
    <property type="match status" value="1"/>
</dbReference>
<dbReference type="PANTHER" id="PTHR13932">
    <property type="entry name" value="COPROPORPHYRINIGEN III OXIDASE"/>
    <property type="match status" value="1"/>
</dbReference>
<dbReference type="CDD" id="cd01335">
    <property type="entry name" value="Radical_SAM"/>
    <property type="match status" value="1"/>
</dbReference>
<dbReference type="AlphaFoldDB" id="A0A6N3E200"/>
<accession>A0A6N3E200</accession>
<dbReference type="InterPro" id="IPR023404">
    <property type="entry name" value="rSAM_horseshoe"/>
</dbReference>
<dbReference type="SFLD" id="SFLDS00029">
    <property type="entry name" value="Radical_SAM"/>
    <property type="match status" value="1"/>
</dbReference>
<sequence length="475" mass="53773">MLNGYLYAGPLPLGSVVAHNCGAAGLFSDKVHPDVILEAHEVDGLYTLTVTIGETVQTFEGPVSSMGRRQIGQALLSYLREYQGLPVDAPWGTMVGVRPTKLLHKYIDTYGSVHTATRHIRDEFSVSMEKLATLDSIGEYQRPFLADTDHKKVSLYCGIPFCDTRCVYCSFPYGLYQDYDGKSQFLTALDRDIEDMKTIVESYGLTVDTIYMGGGTPTVLGDEDFHQVLKQLSILVPEGHEFTVEAGRPDSVNPTKLRSMLDLGVNRISINPQTMQDDILRRIGRGHSARDIDELLQYVKHNTSLAVNMDFIAGLPNQTMQNMIENMDYVCQNLPENVTIHTLALKRGSPLYDLNMQDDIPEEHLVADMVQYGKERLEAAGYVPYYLYRQQYMRGQLENIGYTLPGKACEYNIQIMEERQSILSMGPGSSSKWMRAPEYRQLKQHMPKDVDVYHATIDALLEKRHRICKKFWEVV</sequence>
<dbReference type="EMBL" id="CACRUF010000056">
    <property type="protein sequence ID" value="VYU34672.1"/>
    <property type="molecule type" value="Genomic_DNA"/>
</dbReference>
<dbReference type="InterPro" id="IPR058240">
    <property type="entry name" value="rSAM_sf"/>
</dbReference>
<protein>
    <submittedName>
        <fullName evidence="2">Oxygen-independent coproporphyrinogen-III oxidase 2</fullName>
        <ecNumber evidence="2">1.3.99.22</ecNumber>
    </submittedName>
</protein>
<feature type="domain" description="Radical SAM core" evidence="1">
    <location>
        <begin position="147"/>
        <end position="383"/>
    </location>
</feature>
<dbReference type="SUPFAM" id="SSF102114">
    <property type="entry name" value="Radical SAM enzymes"/>
    <property type="match status" value="1"/>
</dbReference>
<dbReference type="SFLD" id="SFLDG01065">
    <property type="entry name" value="anaerobic_coproporphyrinogen-I"/>
    <property type="match status" value="1"/>
</dbReference>
<dbReference type="EC" id="1.3.99.22" evidence="2"/>
<dbReference type="InterPro" id="IPR006638">
    <property type="entry name" value="Elp3/MiaA/NifB-like_rSAM"/>
</dbReference>